<reference evidence="2" key="2">
    <citation type="submission" date="2013-10" db="EMBL/GenBank/DDBJ databases">
        <authorList>
            <person name="Aslett M."/>
        </authorList>
    </citation>
    <scope>NUCLEOTIDE SEQUENCE [LARGE SCALE GENOMIC DNA]</scope>
    <source>
        <strain evidence="2">Houghton</strain>
    </source>
</reference>
<feature type="compositionally biased region" description="Basic and acidic residues" evidence="1">
    <location>
        <begin position="70"/>
        <end position="91"/>
    </location>
</feature>
<feature type="region of interest" description="Disordered" evidence="1">
    <location>
        <begin position="444"/>
        <end position="478"/>
    </location>
</feature>
<feature type="compositionally biased region" description="Basic and acidic residues" evidence="1">
    <location>
        <begin position="20"/>
        <end position="32"/>
    </location>
</feature>
<accession>U6JUP3</accession>
<sequence>MPPECQQPKLYRVWHRPHGSSHEKPPNARESQDQQGQTQQPGAETEPFCPADPGKTGTLAKWQAANVADQETKNELQKPRESSQRSSVLRESHRLSVRFSPTVCLASATSAARTSDVPGGNLSHSQKLHCNEGISNRNSKEERCRLAKTKWSPWRDTSSLADAQHDPLLEMNSPSRSPGCPEGNNMSDTLELATSQKGIKFSVSETEVVIEVPWSGVAWGEASLKNEGNAAFFFSLRRQKHEQGYQQIQGLPGFNMSGNDADTGFCAWPLHGVVLPGEAETLHFGYHFNRRSGLQYCDWELYVTLSNGAAKSARVSPPQASEAAYTTRISIIALVSASPIPLEGLWHQCSRASRWQALAAAEDVVQLLLEETHLYTTKPKEVPSCMDDPLARATLFGIANAPLGITAPPDVVDAFLLLQHQISGLLDCEGQQLELLQRSFSARHDEKKSTGSKDTDEQATGEAESQEEETLTEVPTAGSLSDALAAAKADMRAFSVDLLQKQILQLSPEEQEKSQDCFWALRKLLMECDDSQPAPQDPVEWLDRSPFQLLQEGQEVVNAAEEALCASLSHALEMFPSVFSEALEMTGLTGVESEEKGRQGQRSSRRQVNKGRHDSKVSEDPSGSSTAAAAAVAAAAAAISANGIVPEEEGPRTRQHVAEQLLQWLLSEAVAAAEPQLMLQAAEKTAAWGGANAEAARLRLQKQPACESLELQLQRTPLPSCLDRRVLRMAEYLSRKQAPTVKECTRAVVLFDGKTTEDLLSLLQQQPDAEKQIWMQQLLQDRLGYLGDLLPQAGEGVLLCLEISPQQQQKLQLQHPLLLQQLMQELVEESLLPAVLGDDPQQYQVPVACLDTAEEIASFVESAAAKKGIGVADDSLGSGEGIGQDDDNEDFEDAPSLLVVPSWQQFFSAATKKLEDLQREAVLGASEIALAGAQKEDSEDAAAPTEAGRSNYLSAQRQLSKLSELLDIDFVALDSPCYVYRTAEESTQEAGEVALKDPQIVAAAAAAETASSPWLLQGPTIRALGPYVVAYLRAACLLLGIDPAALQQRAAEAVVDWREERHRRQSLDAAAASAKRQMQRHLECLCTDNRSCCCSNRTAALREATENSSCTLTPESMNDAEPPVAPVIGAGEQQAKHTATAVLCAYWDRIVPSGPGTTALEEAVAEEPLFKWASLQLQKLRMLVSGTIVSNILLAGDLISLICGLALNGDVVLEVNAQETPGQEEVVLSPQQEADAAAAAAAATAAAGAGGAPTAETGLPRGWLRLCRAAAEESPKPNTSGVTQRSCSIHPRVYNLRQVRNFVQTQLRTILEIAKEREVAIQLPTEVLLQVDPQPAALATAAPAATAEAAPRGRRTSDGAGGNQRNNTKKPRSAAKVESLEGHAEDAGAGDAAGAPPAEEEKQQPVLAVCHLPPADLLWKVVLAEGNDPRASPDEETNNNTATRRRSEEGMEPSKACGTYAALTQQAVENAVACFGGPSHVLWLGDKLNRETEGTQNLLDAAGLPDATVIMVESLMKAKNLLENSFSSPDDDFGYRAPSADSVLLESSSSFDASSSQISMMSDSDARRISMSNAQEKLGTEHLLLFGSIARNSWAFTDKGTAKVEAFLDEEPLLQMLQGRRVKDILLADNMFMGQGNEENCTGARTKVQTVYNFQLKRQDSS</sequence>
<keyword evidence="3" id="KW-1185">Reference proteome</keyword>
<feature type="compositionally biased region" description="Basic and acidic residues" evidence="1">
    <location>
        <begin position="444"/>
        <end position="456"/>
    </location>
</feature>
<evidence type="ECO:0000256" key="1">
    <source>
        <dbReference type="SAM" id="MobiDB-lite"/>
    </source>
</evidence>
<feature type="region of interest" description="Disordered" evidence="1">
    <location>
        <begin position="1427"/>
        <end position="1453"/>
    </location>
</feature>
<dbReference type="EMBL" id="HG679122">
    <property type="protein sequence ID" value="CDJ27243.1"/>
    <property type="molecule type" value="Genomic_DNA"/>
</dbReference>
<evidence type="ECO:0000313" key="3">
    <source>
        <dbReference type="Proteomes" id="UP000030744"/>
    </source>
</evidence>
<name>U6JUP3_9EIME</name>
<dbReference type="VEuPathDB" id="ToxoDB:EMH_0083460"/>
<evidence type="ECO:0000313" key="2">
    <source>
        <dbReference type="EMBL" id="CDJ27243.1"/>
    </source>
</evidence>
<feature type="region of interest" description="Disordered" evidence="1">
    <location>
        <begin position="590"/>
        <end position="628"/>
    </location>
</feature>
<protein>
    <submittedName>
        <fullName evidence="2">Uncharacterized protein</fullName>
    </submittedName>
</protein>
<dbReference type="RefSeq" id="XP_013349821.1">
    <property type="nucleotide sequence ID" value="XM_013494367.1"/>
</dbReference>
<proteinExistence type="predicted"/>
<dbReference type="OrthoDB" id="346145at2759"/>
<gene>
    <name evidence="2" type="ORF">EMH_0083460</name>
</gene>
<feature type="compositionally biased region" description="Low complexity" evidence="1">
    <location>
        <begin position="1340"/>
        <end position="1350"/>
    </location>
</feature>
<feature type="region of interest" description="Disordered" evidence="1">
    <location>
        <begin position="1340"/>
        <end position="1403"/>
    </location>
</feature>
<feature type="compositionally biased region" description="Low complexity" evidence="1">
    <location>
        <begin position="1387"/>
        <end position="1397"/>
    </location>
</feature>
<dbReference type="Proteomes" id="UP000030744">
    <property type="component" value="Unassembled WGS sequence"/>
</dbReference>
<dbReference type="GeneID" id="25382728"/>
<organism evidence="2 3">
    <name type="scientific">Eimeria mitis</name>
    <dbReference type="NCBI Taxonomy" id="44415"/>
    <lineage>
        <taxon>Eukaryota</taxon>
        <taxon>Sar</taxon>
        <taxon>Alveolata</taxon>
        <taxon>Apicomplexa</taxon>
        <taxon>Conoidasida</taxon>
        <taxon>Coccidia</taxon>
        <taxon>Eucoccidiorida</taxon>
        <taxon>Eimeriorina</taxon>
        <taxon>Eimeriidae</taxon>
        <taxon>Eimeria</taxon>
    </lineage>
</organism>
<reference evidence="2" key="1">
    <citation type="submission" date="2013-10" db="EMBL/GenBank/DDBJ databases">
        <title>Genomic analysis of the causative agents of coccidiosis in chickens.</title>
        <authorList>
            <person name="Reid A.J."/>
            <person name="Blake D."/>
            <person name="Billington K."/>
            <person name="Browne H."/>
            <person name="Dunn M."/>
            <person name="Hung S."/>
            <person name="Kawahara F."/>
            <person name="Miranda-Saavedra D."/>
            <person name="Mourier T."/>
            <person name="Nagra H."/>
            <person name="Otto T.D."/>
            <person name="Rawlings N."/>
            <person name="Sanchez A."/>
            <person name="Sanders M."/>
            <person name="Subramaniam C."/>
            <person name="Tay Y."/>
            <person name="Dear P."/>
            <person name="Doerig C."/>
            <person name="Gruber A."/>
            <person name="Parkinson J."/>
            <person name="Shirley M."/>
            <person name="Wan K.L."/>
            <person name="Berriman M."/>
            <person name="Tomley F."/>
            <person name="Pain A."/>
        </authorList>
    </citation>
    <scope>NUCLEOTIDE SEQUENCE [LARGE SCALE GENOMIC DNA]</scope>
    <source>
        <strain evidence="2">Houghton</strain>
    </source>
</reference>
<feature type="region of interest" description="Disordered" evidence="1">
    <location>
        <begin position="1"/>
        <end position="91"/>
    </location>
</feature>